<evidence type="ECO:0000256" key="6">
    <source>
        <dbReference type="SAM" id="Phobius"/>
    </source>
</evidence>
<dbReference type="GO" id="GO:0016020">
    <property type="term" value="C:membrane"/>
    <property type="evidence" value="ECO:0007669"/>
    <property type="project" value="UniProtKB-SubCell"/>
</dbReference>
<evidence type="ECO:0000313" key="10">
    <source>
        <dbReference type="Proteomes" id="UP000242857"/>
    </source>
</evidence>
<keyword evidence="3 6" id="KW-1133">Transmembrane helix</keyword>
<evidence type="ECO:0000256" key="1">
    <source>
        <dbReference type="ARBA" id="ARBA00004141"/>
    </source>
</evidence>
<evidence type="ECO:0000256" key="5">
    <source>
        <dbReference type="ARBA" id="ARBA00034125"/>
    </source>
</evidence>
<feature type="transmembrane region" description="Helical" evidence="6">
    <location>
        <begin position="247"/>
        <end position="267"/>
    </location>
</feature>
<keyword evidence="10" id="KW-1185">Reference proteome</keyword>
<dbReference type="STRING" id="213588.SAMN02745204_00981"/>
<dbReference type="InterPro" id="IPR024528">
    <property type="entry name" value="ThrE_2"/>
</dbReference>
<dbReference type="EMBL" id="FQUK01000012">
    <property type="protein sequence ID" value="SHE71016.1"/>
    <property type="molecule type" value="Genomic_DNA"/>
</dbReference>
<feature type="transmembrane region" description="Helical" evidence="6">
    <location>
        <begin position="279"/>
        <end position="296"/>
    </location>
</feature>
<evidence type="ECO:0000259" key="7">
    <source>
        <dbReference type="Pfam" id="PF06738"/>
    </source>
</evidence>
<feature type="transmembrane region" description="Helical" evidence="6">
    <location>
        <begin position="326"/>
        <end position="345"/>
    </location>
</feature>
<proteinExistence type="inferred from homology"/>
<accession>A0A1M4VPQ0</accession>
<feature type="transmembrane region" description="Helical" evidence="6">
    <location>
        <begin position="357"/>
        <end position="377"/>
    </location>
</feature>
<evidence type="ECO:0000256" key="3">
    <source>
        <dbReference type="ARBA" id="ARBA00022989"/>
    </source>
</evidence>
<organism evidence="9 10">
    <name type="scientific">Thermomonas hydrothermalis</name>
    <dbReference type="NCBI Taxonomy" id="213588"/>
    <lineage>
        <taxon>Bacteria</taxon>
        <taxon>Pseudomonadati</taxon>
        <taxon>Pseudomonadota</taxon>
        <taxon>Gammaproteobacteria</taxon>
        <taxon>Lysobacterales</taxon>
        <taxon>Lysobacteraceae</taxon>
        <taxon>Thermomonas</taxon>
    </lineage>
</organism>
<name>A0A1M4VPQ0_9GAMM</name>
<feature type="domain" description="Threonine/serine exporter-like N-terminal" evidence="7">
    <location>
        <begin position="18"/>
        <end position="260"/>
    </location>
</feature>
<dbReference type="Pfam" id="PF06738">
    <property type="entry name" value="ThrE"/>
    <property type="match status" value="1"/>
</dbReference>
<evidence type="ECO:0000256" key="2">
    <source>
        <dbReference type="ARBA" id="ARBA00022692"/>
    </source>
</evidence>
<feature type="domain" description="Threonine/Serine exporter ThrE" evidence="8">
    <location>
        <begin position="286"/>
        <end position="405"/>
    </location>
</feature>
<feature type="transmembrane region" description="Helical" evidence="6">
    <location>
        <begin position="207"/>
        <end position="226"/>
    </location>
</feature>
<dbReference type="RefSeq" id="WP_072755503.1">
    <property type="nucleotide sequence ID" value="NZ_FQUK01000012.1"/>
</dbReference>
<dbReference type="Pfam" id="PF12821">
    <property type="entry name" value="ThrE_2"/>
    <property type="match status" value="1"/>
</dbReference>
<dbReference type="OrthoDB" id="1490274at2"/>
<keyword evidence="4 6" id="KW-0472">Membrane</keyword>
<gene>
    <name evidence="9" type="ORF">SAMN02745204_00981</name>
</gene>
<reference evidence="10" key="1">
    <citation type="submission" date="2016-11" db="EMBL/GenBank/DDBJ databases">
        <authorList>
            <person name="Varghese N."/>
            <person name="Submissions S."/>
        </authorList>
    </citation>
    <scope>NUCLEOTIDE SEQUENCE [LARGE SCALE GENOMIC DNA]</scope>
    <source>
        <strain evidence="10">DSM 14834</strain>
    </source>
</reference>
<dbReference type="PANTHER" id="PTHR31082">
    <property type="entry name" value="PHEROMONE-REGULATED MEMBRANE PROTEIN 10"/>
    <property type="match status" value="1"/>
</dbReference>
<keyword evidence="2 6" id="KW-0812">Transmembrane</keyword>
<evidence type="ECO:0000259" key="8">
    <source>
        <dbReference type="Pfam" id="PF12821"/>
    </source>
</evidence>
<feature type="transmembrane region" description="Helical" evidence="6">
    <location>
        <begin position="389"/>
        <end position="410"/>
    </location>
</feature>
<feature type="transmembrane region" description="Helical" evidence="6">
    <location>
        <begin position="129"/>
        <end position="147"/>
    </location>
</feature>
<protein>
    <submittedName>
        <fullName evidence="9">Uncharacterized membrane protein YjjP, DUF1212 family</fullName>
    </submittedName>
</protein>
<dbReference type="Proteomes" id="UP000242857">
    <property type="component" value="Unassembled WGS sequence"/>
</dbReference>
<dbReference type="InterPro" id="IPR051361">
    <property type="entry name" value="ThrE/Ser_Exporter"/>
</dbReference>
<feature type="transmembrane region" description="Helical" evidence="6">
    <location>
        <begin position="182"/>
        <end position="201"/>
    </location>
</feature>
<evidence type="ECO:0000313" key="9">
    <source>
        <dbReference type="EMBL" id="SHE71016.1"/>
    </source>
</evidence>
<comment type="similarity">
    <text evidence="5">Belongs to the ThrE exporter (TC 2.A.79) family.</text>
</comment>
<sequence length="416" mass="43799">MLPHTRHEHESYTERVAFVVDLATHLHAYGTTAQRLEGAIVAVARRLGLECQPWVNPTGMILAFSDPRRPPGETDTTRVIRLVGGDTNLYKLCEADRIAEDVLAGRMQISEGRQALRALQRLAGRRGRTMQVIGFALASAAVAGLLRLPWLDIGVAAAIGLVIGLLDQLAQARPQLGEAFEAVCGLVAGAVAIAVSVWIGPLNLNTVIISALIVLLPGMALTNAMNELTSRHLVSGTARFAGALTTILKLTIGTAIALAVAGLLGIEPAVRAARPQPDWVVWCALALGAFAFAVLFRAHRRDYPLVMAAAAGGYLISHYGGEWFGAQAGLFLAALLTTAIGNAYGRVRNRPGALIRLPGIIMLVPGSVALRGVITLVQSQDLGASQGAALAALNTLMALLAGLLFGNLLVAARRNL</sequence>
<comment type="subcellular location">
    <subcellularLocation>
        <location evidence="1">Membrane</location>
        <topology evidence="1">Multi-pass membrane protein</topology>
    </subcellularLocation>
</comment>
<dbReference type="PANTHER" id="PTHR31082:SF4">
    <property type="entry name" value="PHEROMONE-REGULATED MEMBRANE PROTEIN 10"/>
    <property type="match status" value="1"/>
</dbReference>
<dbReference type="InterPro" id="IPR010619">
    <property type="entry name" value="ThrE-like_N"/>
</dbReference>
<evidence type="ECO:0000256" key="4">
    <source>
        <dbReference type="ARBA" id="ARBA00023136"/>
    </source>
</evidence>
<dbReference type="AlphaFoldDB" id="A0A1M4VPQ0"/>
<dbReference type="GO" id="GO:0022857">
    <property type="term" value="F:transmembrane transporter activity"/>
    <property type="evidence" value="ECO:0007669"/>
    <property type="project" value="InterPro"/>
</dbReference>